<proteinExistence type="predicted"/>
<protein>
    <submittedName>
        <fullName evidence="2">Uncharacterized protein</fullName>
    </submittedName>
</protein>
<evidence type="ECO:0000313" key="2">
    <source>
        <dbReference type="RefSeq" id="XP_059602622.1"/>
    </source>
</evidence>
<reference evidence="2" key="2">
    <citation type="submission" date="2025-08" db="UniProtKB">
        <authorList>
            <consortium name="RefSeq"/>
        </authorList>
    </citation>
    <scope>IDENTIFICATION</scope>
</reference>
<sequence>MALKIWSAVMRGPTTSWMNNKFPEHTESKQKTRVPRQRKFLKEQILDNESDPLNDEPALPADKLLHLWAVGVRGRDTGWFHGSLPSVPDDIQMLRHGVRILLRSLSETCD</sequence>
<organism evidence="2">
    <name type="scientific">Aspergillus niger</name>
    <dbReference type="NCBI Taxonomy" id="5061"/>
    <lineage>
        <taxon>Eukaryota</taxon>
        <taxon>Fungi</taxon>
        <taxon>Dikarya</taxon>
        <taxon>Ascomycota</taxon>
        <taxon>Pezizomycotina</taxon>
        <taxon>Eurotiomycetes</taxon>
        <taxon>Eurotiomycetidae</taxon>
        <taxon>Eurotiales</taxon>
        <taxon>Aspergillaceae</taxon>
        <taxon>Aspergillus</taxon>
        <taxon>Aspergillus subgen. Circumdati</taxon>
    </lineage>
</organism>
<evidence type="ECO:0000256" key="1">
    <source>
        <dbReference type="SAM" id="MobiDB-lite"/>
    </source>
</evidence>
<accession>A0AAJ8BRN7</accession>
<dbReference type="KEGG" id="ang:An15g06640"/>
<dbReference type="AlphaFoldDB" id="A0AAJ8BRN7"/>
<name>A0AAJ8BRN7_ASPNG</name>
<dbReference type="GeneID" id="84593252"/>
<dbReference type="RefSeq" id="XP_059602622.1">
    <property type="nucleotide sequence ID" value="XM_059744773.1"/>
</dbReference>
<gene>
    <name evidence="2" type="ORF">An15g06640</name>
</gene>
<dbReference type="VEuPathDB" id="FungiDB:An15g06640"/>
<feature type="region of interest" description="Disordered" evidence="1">
    <location>
        <begin position="17"/>
        <end position="36"/>
    </location>
</feature>
<reference evidence="2" key="1">
    <citation type="submission" date="2025-02" db="EMBL/GenBank/DDBJ databases">
        <authorList>
            <consortium name="NCBI Genome Project"/>
        </authorList>
    </citation>
    <scope>NUCLEOTIDE SEQUENCE</scope>
</reference>